<keyword evidence="3" id="KW-0804">Transcription</keyword>
<evidence type="ECO:0000313" key="6">
    <source>
        <dbReference type="Proteomes" id="UP000186705"/>
    </source>
</evidence>
<dbReference type="GO" id="GO:0003700">
    <property type="term" value="F:DNA-binding transcription factor activity"/>
    <property type="evidence" value="ECO:0007669"/>
    <property type="project" value="InterPro"/>
</dbReference>
<dbReference type="EMBL" id="MPKA01000102">
    <property type="protein sequence ID" value="OLU44611.1"/>
    <property type="molecule type" value="Genomic_DNA"/>
</dbReference>
<dbReference type="InterPro" id="IPR000835">
    <property type="entry name" value="HTH_MarR-typ"/>
</dbReference>
<dbReference type="RefSeq" id="WP_076342142.1">
    <property type="nucleotide sequence ID" value="NZ_CANTAN010000058.1"/>
</dbReference>
<dbReference type="GeneID" id="78276310"/>
<proteinExistence type="predicted"/>
<feature type="domain" description="HTH marR-type" evidence="4">
    <location>
        <begin position="25"/>
        <end position="122"/>
    </location>
</feature>
<dbReference type="GO" id="GO:0003677">
    <property type="term" value="F:DNA binding"/>
    <property type="evidence" value="ECO:0007669"/>
    <property type="project" value="UniProtKB-KW"/>
</dbReference>
<dbReference type="STRING" id="1862672.BO225_10215"/>
<name>A0A1U7NKG6_9FIRM</name>
<evidence type="ECO:0000256" key="3">
    <source>
        <dbReference type="ARBA" id="ARBA00023163"/>
    </source>
</evidence>
<dbReference type="OrthoDB" id="1930633at2"/>
<keyword evidence="6" id="KW-1185">Reference proteome</keyword>
<keyword evidence="1" id="KW-0805">Transcription regulation</keyword>
<dbReference type="Proteomes" id="UP000186705">
    <property type="component" value="Unassembled WGS sequence"/>
</dbReference>
<dbReference type="PANTHER" id="PTHR42756">
    <property type="entry name" value="TRANSCRIPTIONAL REGULATOR, MARR"/>
    <property type="match status" value="1"/>
</dbReference>
<dbReference type="InterPro" id="IPR036390">
    <property type="entry name" value="WH_DNA-bd_sf"/>
</dbReference>
<comment type="caution">
    <text evidence="5">The sequence shown here is derived from an EMBL/GenBank/DDBJ whole genome shotgun (WGS) entry which is preliminary data.</text>
</comment>
<evidence type="ECO:0000259" key="4">
    <source>
        <dbReference type="SMART" id="SM00347"/>
    </source>
</evidence>
<accession>A0A1U7NKG6</accession>
<dbReference type="AlphaFoldDB" id="A0A1U7NKG6"/>
<dbReference type="SUPFAM" id="SSF46785">
    <property type="entry name" value="Winged helix' DNA-binding domain"/>
    <property type="match status" value="1"/>
</dbReference>
<reference evidence="5 6" key="1">
    <citation type="submission" date="2016-11" db="EMBL/GenBank/DDBJ databases">
        <title>Description of two novel members of the family Erysipelotrichaceae: Ileibacterium lipovorans gen. nov., sp. nov. and Dubosiella newyorkensis, gen. nov., sp. nov.</title>
        <authorList>
            <person name="Cox L.M."/>
            <person name="Sohn J."/>
            <person name="Tyrrell K.L."/>
            <person name="Citron D.M."/>
            <person name="Lawson P.A."/>
            <person name="Patel N.B."/>
            <person name="Iizumi T."/>
            <person name="Perez-Perez G.I."/>
            <person name="Goldstein E.J."/>
            <person name="Blaser M.J."/>
        </authorList>
    </citation>
    <scope>NUCLEOTIDE SEQUENCE [LARGE SCALE GENOMIC DNA]</scope>
    <source>
        <strain evidence="5 6">NYU-BL-A4</strain>
    </source>
</reference>
<evidence type="ECO:0000256" key="1">
    <source>
        <dbReference type="ARBA" id="ARBA00023015"/>
    </source>
</evidence>
<dbReference type="InterPro" id="IPR036388">
    <property type="entry name" value="WH-like_DNA-bd_sf"/>
</dbReference>
<keyword evidence="2" id="KW-0238">DNA-binding</keyword>
<dbReference type="PANTHER" id="PTHR42756:SF1">
    <property type="entry name" value="TRANSCRIPTIONAL REPRESSOR OF EMRAB OPERON"/>
    <property type="match status" value="1"/>
</dbReference>
<dbReference type="SMART" id="SM00347">
    <property type="entry name" value="HTH_MARR"/>
    <property type="match status" value="1"/>
</dbReference>
<sequence length="146" mass="16698">MITRFERFTLILFEIMKYWNKIASEIMKDEQLKGTHALYIITLYRFPEGLSAARLTDICQKDKAEISRSLATLETKGFVCKDGHYNAKVQLTKSGEALACHLNEIANTAVQQASQSLSKEEREIMYKCLSSIAENLRTISKEDLTR</sequence>
<dbReference type="Gene3D" id="1.10.10.10">
    <property type="entry name" value="Winged helix-like DNA-binding domain superfamily/Winged helix DNA-binding domain"/>
    <property type="match status" value="1"/>
</dbReference>
<gene>
    <name evidence="5" type="ORF">BO225_10215</name>
</gene>
<evidence type="ECO:0000313" key="5">
    <source>
        <dbReference type="EMBL" id="OLU44611.1"/>
    </source>
</evidence>
<organism evidence="5 6">
    <name type="scientific">Dubosiella newyorkensis</name>
    <dbReference type="NCBI Taxonomy" id="1862672"/>
    <lineage>
        <taxon>Bacteria</taxon>
        <taxon>Bacillati</taxon>
        <taxon>Bacillota</taxon>
        <taxon>Erysipelotrichia</taxon>
        <taxon>Erysipelotrichales</taxon>
        <taxon>Erysipelotrichaceae</taxon>
        <taxon>Dubosiella</taxon>
    </lineage>
</organism>
<protein>
    <recommendedName>
        <fullName evidence="4">HTH marR-type domain-containing protein</fullName>
    </recommendedName>
</protein>
<evidence type="ECO:0000256" key="2">
    <source>
        <dbReference type="ARBA" id="ARBA00023125"/>
    </source>
</evidence>